<dbReference type="RefSeq" id="XP_070901875.1">
    <property type="nucleotide sequence ID" value="XM_071040664.1"/>
</dbReference>
<organism evidence="2 3">
    <name type="scientific">Aspergillus pseudodeflectus</name>
    <dbReference type="NCBI Taxonomy" id="176178"/>
    <lineage>
        <taxon>Eukaryota</taxon>
        <taxon>Fungi</taxon>
        <taxon>Dikarya</taxon>
        <taxon>Ascomycota</taxon>
        <taxon>Pezizomycotina</taxon>
        <taxon>Eurotiomycetes</taxon>
        <taxon>Eurotiomycetidae</taxon>
        <taxon>Eurotiales</taxon>
        <taxon>Aspergillaceae</taxon>
        <taxon>Aspergillus</taxon>
        <taxon>Aspergillus subgen. Nidulantes</taxon>
    </lineage>
</organism>
<evidence type="ECO:0000313" key="2">
    <source>
        <dbReference type="EMBL" id="KAL2855219.1"/>
    </source>
</evidence>
<dbReference type="EMBL" id="JBFXLR010000010">
    <property type="protein sequence ID" value="KAL2855219.1"/>
    <property type="molecule type" value="Genomic_DNA"/>
</dbReference>
<comment type="caution">
    <text evidence="2">The sequence shown here is derived from an EMBL/GenBank/DDBJ whole genome shotgun (WGS) entry which is preliminary data.</text>
</comment>
<name>A0ABR4KSF6_9EURO</name>
<dbReference type="GeneID" id="98155828"/>
<evidence type="ECO:0000256" key="1">
    <source>
        <dbReference type="SAM" id="MobiDB-lite"/>
    </source>
</evidence>
<protein>
    <submittedName>
        <fullName evidence="2">Uncharacterized protein</fullName>
    </submittedName>
</protein>
<feature type="region of interest" description="Disordered" evidence="1">
    <location>
        <begin position="128"/>
        <end position="152"/>
    </location>
</feature>
<accession>A0ABR4KSF6</accession>
<sequence length="152" mass="16685">MSRVGGLKARLPKESDSVQTQGSFLIIKELERIPCTEKETISLRPSAGLCVSLLRNGIDVAQSLRKSLKVTHRVTAHTIHPMNSLSIVWFKMISAMDVTGVCLRIMNKKHSVMWGVANAVTFWKTKSERAAGAKPPETGRRISSLESSSALP</sequence>
<dbReference type="Proteomes" id="UP001610444">
    <property type="component" value="Unassembled WGS sequence"/>
</dbReference>
<gene>
    <name evidence="2" type="ORF">BJX68DRAFT_24028</name>
</gene>
<proteinExistence type="predicted"/>
<keyword evidence="3" id="KW-1185">Reference proteome</keyword>
<reference evidence="2 3" key="1">
    <citation type="submission" date="2024-07" db="EMBL/GenBank/DDBJ databases">
        <title>Section-level genome sequencing and comparative genomics of Aspergillus sections Usti and Cavernicolus.</title>
        <authorList>
            <consortium name="Lawrence Berkeley National Laboratory"/>
            <person name="Nybo J.L."/>
            <person name="Vesth T.C."/>
            <person name="Theobald S."/>
            <person name="Frisvad J.C."/>
            <person name="Larsen T.O."/>
            <person name="Kjaerboelling I."/>
            <person name="Rothschild-Mancinelli K."/>
            <person name="Lyhne E.K."/>
            <person name="Kogle M.E."/>
            <person name="Barry K."/>
            <person name="Clum A."/>
            <person name="Na H."/>
            <person name="Ledsgaard L."/>
            <person name="Lin J."/>
            <person name="Lipzen A."/>
            <person name="Kuo A."/>
            <person name="Riley R."/>
            <person name="Mondo S."/>
            <person name="LaButti K."/>
            <person name="Haridas S."/>
            <person name="Pangalinan J."/>
            <person name="Salamov A.A."/>
            <person name="Simmons B.A."/>
            <person name="Magnuson J.K."/>
            <person name="Chen J."/>
            <person name="Drula E."/>
            <person name="Henrissat B."/>
            <person name="Wiebenga A."/>
            <person name="Lubbers R.J."/>
            <person name="Gomes A.C."/>
            <person name="Macurrencykelacurrency M.R."/>
            <person name="Stajich J."/>
            <person name="Grigoriev I.V."/>
            <person name="Mortensen U.H."/>
            <person name="De vries R.P."/>
            <person name="Baker S.E."/>
            <person name="Andersen M.R."/>
        </authorList>
    </citation>
    <scope>NUCLEOTIDE SEQUENCE [LARGE SCALE GENOMIC DNA]</scope>
    <source>
        <strain evidence="2 3">CBS 756.74</strain>
    </source>
</reference>
<evidence type="ECO:0000313" key="3">
    <source>
        <dbReference type="Proteomes" id="UP001610444"/>
    </source>
</evidence>